<dbReference type="EMBL" id="JAUNZN010000003">
    <property type="protein sequence ID" value="KAK4823583.1"/>
    <property type="molecule type" value="Genomic_DNA"/>
</dbReference>
<dbReference type="Proteomes" id="UP001333110">
    <property type="component" value="Unassembled WGS sequence"/>
</dbReference>
<accession>A0AAN7PBC9</accession>
<evidence type="ECO:0000313" key="2">
    <source>
        <dbReference type="EMBL" id="KAK4823583.1"/>
    </source>
</evidence>
<dbReference type="PROSITE" id="PS00649">
    <property type="entry name" value="G_PROTEIN_RECEP_F2_1"/>
    <property type="match status" value="1"/>
</dbReference>
<dbReference type="Pfam" id="PF02793">
    <property type="entry name" value="HRM"/>
    <property type="match status" value="1"/>
</dbReference>
<gene>
    <name evidence="2" type="ORF">QYF61_003769</name>
</gene>
<feature type="domain" description="G-protein coupled receptors family 2 profile 1" evidence="1">
    <location>
        <begin position="1"/>
        <end position="111"/>
    </location>
</feature>
<proteinExistence type="predicted"/>
<dbReference type="InterPro" id="IPR036445">
    <property type="entry name" value="GPCR_2_extracell_dom_sf"/>
</dbReference>
<dbReference type="PROSITE" id="PS50227">
    <property type="entry name" value="G_PROTEIN_RECEP_F2_3"/>
    <property type="match status" value="1"/>
</dbReference>
<name>A0AAN7PBC9_MYCAM</name>
<dbReference type="SMART" id="SM00008">
    <property type="entry name" value="HormR"/>
    <property type="match status" value="1"/>
</dbReference>
<organism evidence="2 3">
    <name type="scientific">Mycteria americana</name>
    <name type="common">Wood stork</name>
    <dbReference type="NCBI Taxonomy" id="33587"/>
    <lineage>
        <taxon>Eukaryota</taxon>
        <taxon>Metazoa</taxon>
        <taxon>Chordata</taxon>
        <taxon>Craniata</taxon>
        <taxon>Vertebrata</taxon>
        <taxon>Euteleostomi</taxon>
        <taxon>Archelosauria</taxon>
        <taxon>Archosauria</taxon>
        <taxon>Dinosauria</taxon>
        <taxon>Saurischia</taxon>
        <taxon>Theropoda</taxon>
        <taxon>Coelurosauria</taxon>
        <taxon>Aves</taxon>
        <taxon>Neognathae</taxon>
        <taxon>Neoaves</taxon>
        <taxon>Aequornithes</taxon>
        <taxon>Ciconiiformes</taxon>
        <taxon>Ciconiidae</taxon>
        <taxon>Mycteria</taxon>
    </lineage>
</organism>
<sequence length="157" mass="17360">MCRHQGKFCNRTFDDYACWPDGLPGTYVNVSCPWYLPWANTDLDDGTECTSSKFADHTKLGGVADIPCDCAAIQKDLERLKKWVDRNPVNFCRRKCKVLPLGGIAACTSTDWLEGNFAKKALEVLVDTKLSRSSNVPLRQRTGTASWAVLGRASLAA</sequence>
<dbReference type="Gene3D" id="4.10.1240.10">
    <property type="entry name" value="GPCR, family 2, extracellular hormone receptor domain"/>
    <property type="match status" value="1"/>
</dbReference>
<evidence type="ECO:0000313" key="3">
    <source>
        <dbReference type="Proteomes" id="UP001333110"/>
    </source>
</evidence>
<reference evidence="2 3" key="1">
    <citation type="journal article" date="2023" name="J. Hered.">
        <title>Chromosome-level genome of the wood stork (Mycteria americana) provides insight into avian chromosome evolution.</title>
        <authorList>
            <person name="Flamio R. Jr."/>
            <person name="Ramstad K.M."/>
        </authorList>
    </citation>
    <scope>NUCLEOTIDE SEQUENCE [LARGE SCALE GENOMIC DNA]</scope>
    <source>
        <strain evidence="2">JAX WOST 10</strain>
    </source>
</reference>
<dbReference type="InterPro" id="IPR001879">
    <property type="entry name" value="GPCR_2_extracellular_dom"/>
</dbReference>
<keyword evidence="3" id="KW-1185">Reference proteome</keyword>
<comment type="caution">
    <text evidence="2">The sequence shown here is derived from an EMBL/GenBank/DDBJ whole genome shotgun (WGS) entry which is preliminary data.</text>
</comment>
<dbReference type="GO" id="GO:0004930">
    <property type="term" value="F:G protein-coupled receptor activity"/>
    <property type="evidence" value="ECO:0007669"/>
    <property type="project" value="InterPro"/>
</dbReference>
<dbReference type="GO" id="GO:0016020">
    <property type="term" value="C:membrane"/>
    <property type="evidence" value="ECO:0007669"/>
    <property type="project" value="InterPro"/>
</dbReference>
<evidence type="ECO:0000259" key="1">
    <source>
        <dbReference type="PROSITE" id="PS50227"/>
    </source>
</evidence>
<protein>
    <recommendedName>
        <fullName evidence="1">G-protein coupled receptors family 2 profile 1 domain-containing protein</fullName>
    </recommendedName>
</protein>
<dbReference type="InterPro" id="IPR017983">
    <property type="entry name" value="GPCR_2_secretin-like_CS"/>
</dbReference>
<dbReference type="SUPFAM" id="SSF111418">
    <property type="entry name" value="Hormone receptor domain"/>
    <property type="match status" value="1"/>
</dbReference>
<dbReference type="AlphaFoldDB" id="A0AAN7PBC9"/>